<comment type="caution">
    <text evidence="1">The sequence shown here is derived from an EMBL/GenBank/DDBJ whole genome shotgun (WGS) entry which is preliminary data.</text>
</comment>
<dbReference type="AlphaFoldDB" id="A0A9E3H3Y1"/>
<dbReference type="EMBL" id="JAHHHW010000018">
    <property type="protein sequence ID" value="MBW4430518.1"/>
    <property type="molecule type" value="Genomic_DNA"/>
</dbReference>
<organism evidence="1 2">
    <name type="scientific">Pelatocladus maniniholoensis HA4357-MV3</name>
    <dbReference type="NCBI Taxonomy" id="1117104"/>
    <lineage>
        <taxon>Bacteria</taxon>
        <taxon>Bacillati</taxon>
        <taxon>Cyanobacteriota</taxon>
        <taxon>Cyanophyceae</taxon>
        <taxon>Nostocales</taxon>
        <taxon>Nostocaceae</taxon>
        <taxon>Pelatocladus</taxon>
    </lineage>
</organism>
<reference evidence="1" key="1">
    <citation type="submission" date="2021-05" db="EMBL/GenBank/DDBJ databases">
        <authorList>
            <person name="Pietrasiak N."/>
            <person name="Ward R."/>
            <person name="Stajich J.E."/>
            <person name="Kurbessoian T."/>
        </authorList>
    </citation>
    <scope>NUCLEOTIDE SEQUENCE</scope>
    <source>
        <strain evidence="1">HA4357-MV3</strain>
    </source>
</reference>
<evidence type="ECO:0000313" key="1">
    <source>
        <dbReference type="EMBL" id="MBW4430518.1"/>
    </source>
</evidence>
<name>A0A9E3H3Y1_9NOST</name>
<sequence length="126" mass="13917">MSAKFNFYGTVGNVADNVQGNQEATLYISEQQKSLVEVAEEIQNLFDYLEQSNPTLIEVQRKVKQAVEHNSSLKDPNAIELAIKNSPTLQARLRNALTAASLEAIKVIFAPAGILIEAVRAWIYPS</sequence>
<evidence type="ECO:0000313" key="2">
    <source>
        <dbReference type="Proteomes" id="UP000813215"/>
    </source>
</evidence>
<dbReference type="Proteomes" id="UP000813215">
    <property type="component" value="Unassembled WGS sequence"/>
</dbReference>
<protein>
    <submittedName>
        <fullName evidence="1">Uncharacterized protein</fullName>
    </submittedName>
</protein>
<reference evidence="1" key="2">
    <citation type="journal article" date="2022" name="Microbiol. Resour. Announc.">
        <title>Metagenome Sequencing to Explore Phylogenomics of Terrestrial Cyanobacteria.</title>
        <authorList>
            <person name="Ward R.D."/>
            <person name="Stajich J.E."/>
            <person name="Johansen J.R."/>
            <person name="Huntemann M."/>
            <person name="Clum A."/>
            <person name="Foster B."/>
            <person name="Foster B."/>
            <person name="Roux S."/>
            <person name="Palaniappan K."/>
            <person name="Varghese N."/>
            <person name="Mukherjee S."/>
            <person name="Reddy T.B.K."/>
            <person name="Daum C."/>
            <person name="Copeland A."/>
            <person name="Chen I.A."/>
            <person name="Ivanova N.N."/>
            <person name="Kyrpides N.C."/>
            <person name="Shapiro N."/>
            <person name="Eloe-Fadrosh E.A."/>
            <person name="Pietrasiak N."/>
        </authorList>
    </citation>
    <scope>NUCLEOTIDE SEQUENCE</scope>
    <source>
        <strain evidence="1">HA4357-MV3</strain>
    </source>
</reference>
<gene>
    <name evidence="1" type="ORF">KME28_01820</name>
</gene>
<proteinExistence type="predicted"/>
<accession>A0A9E3H3Y1</accession>